<dbReference type="InterPro" id="IPR013328">
    <property type="entry name" value="6PGD_dom2"/>
</dbReference>
<reference evidence="2" key="1">
    <citation type="journal article" date="2014" name="Front. Microbiol.">
        <title>High frequency of phylogenetically diverse reductive dehalogenase-homologous genes in deep subseafloor sedimentary metagenomes.</title>
        <authorList>
            <person name="Kawai M."/>
            <person name="Futagami T."/>
            <person name="Toyoda A."/>
            <person name="Takaki Y."/>
            <person name="Nishi S."/>
            <person name="Hori S."/>
            <person name="Arai W."/>
            <person name="Tsubouchi T."/>
            <person name="Morono Y."/>
            <person name="Uchiyama I."/>
            <person name="Ito T."/>
            <person name="Fujiyama A."/>
            <person name="Inagaki F."/>
            <person name="Takami H."/>
        </authorList>
    </citation>
    <scope>NUCLEOTIDE SEQUENCE</scope>
    <source>
        <strain evidence="2">Expedition CK06-06</strain>
    </source>
</reference>
<dbReference type="Pfam" id="PF02317">
    <property type="entry name" value="Octopine_DH"/>
    <property type="match status" value="1"/>
</dbReference>
<feature type="non-terminal residue" evidence="2">
    <location>
        <position position="268"/>
    </location>
</feature>
<feature type="domain" description="Opine dehydrogenase" evidence="1">
    <location>
        <begin position="141"/>
        <end position="268"/>
    </location>
</feature>
<dbReference type="InterPro" id="IPR051729">
    <property type="entry name" value="Opine/Lysopine_DH"/>
</dbReference>
<dbReference type="Gene3D" id="3.40.50.720">
    <property type="entry name" value="NAD(P)-binding Rossmann-like Domain"/>
    <property type="match status" value="1"/>
</dbReference>
<proteinExistence type="predicted"/>
<dbReference type="InterPro" id="IPR003421">
    <property type="entry name" value="Opine_DH"/>
</dbReference>
<dbReference type="Gene3D" id="1.10.1040.10">
    <property type="entry name" value="N-(1-d-carboxylethyl)-l-norvaline Dehydrogenase, domain 2"/>
    <property type="match status" value="1"/>
</dbReference>
<dbReference type="GO" id="GO:0016491">
    <property type="term" value="F:oxidoreductase activity"/>
    <property type="evidence" value="ECO:0007669"/>
    <property type="project" value="InterPro"/>
</dbReference>
<organism evidence="2">
    <name type="scientific">marine sediment metagenome</name>
    <dbReference type="NCBI Taxonomy" id="412755"/>
    <lineage>
        <taxon>unclassified sequences</taxon>
        <taxon>metagenomes</taxon>
        <taxon>ecological metagenomes</taxon>
    </lineage>
</organism>
<evidence type="ECO:0000259" key="1">
    <source>
        <dbReference type="Pfam" id="PF02317"/>
    </source>
</evidence>
<dbReference type="AlphaFoldDB" id="X0UY02"/>
<accession>X0UY02</accession>
<name>X0UY02_9ZZZZ</name>
<dbReference type="PANTHER" id="PTHR38015:SF1">
    <property type="entry name" value="OPINE DEHYDROGENASE DOMAIN-CONTAINING PROTEIN"/>
    <property type="match status" value="1"/>
</dbReference>
<dbReference type="EMBL" id="BARS01024682">
    <property type="protein sequence ID" value="GAG10724.1"/>
    <property type="molecule type" value="Genomic_DNA"/>
</dbReference>
<dbReference type="SUPFAM" id="SSF48179">
    <property type="entry name" value="6-phosphogluconate dehydrogenase C-terminal domain-like"/>
    <property type="match status" value="1"/>
</dbReference>
<sequence length="268" mass="29295">RGFIELQGEIQGVGRLSYIGTDLATALADRDVIMIVTTATGHRPVAGRMAPLLRDGQVILLNPGRTFGALEFSRVLRQCGCRAEPIVGEANTLVYVCRVPVAGTAVIKAVKREVSVSAVRAEATPYLLRRLGGVYPQFVPAPSFLETSLGNIGAIFHPTIALFNKQRIRAKEAFDFYTAGITRQAAQFLARVDGEFQSLAKALDARPLSVAQWLHSRYGLEPSDVYTMLRTNPGYQDIEAPTTLDHRYLWEDIPMGLVPISELAKALG</sequence>
<gene>
    <name evidence="2" type="ORF">S01H1_39147</name>
</gene>
<protein>
    <recommendedName>
        <fullName evidence="1">Opine dehydrogenase domain-containing protein</fullName>
    </recommendedName>
</protein>
<dbReference type="PANTHER" id="PTHR38015">
    <property type="entry name" value="BLR6086 PROTEIN"/>
    <property type="match status" value="1"/>
</dbReference>
<comment type="caution">
    <text evidence="2">The sequence shown here is derived from an EMBL/GenBank/DDBJ whole genome shotgun (WGS) entry which is preliminary data.</text>
</comment>
<dbReference type="InterPro" id="IPR008927">
    <property type="entry name" value="6-PGluconate_DH-like_C_sf"/>
</dbReference>
<evidence type="ECO:0000313" key="2">
    <source>
        <dbReference type="EMBL" id="GAG10724.1"/>
    </source>
</evidence>
<feature type="non-terminal residue" evidence="2">
    <location>
        <position position="1"/>
    </location>
</feature>